<evidence type="ECO:0000313" key="6">
    <source>
        <dbReference type="EMBL" id="EKP11908.1"/>
    </source>
</evidence>
<protein>
    <submittedName>
        <fullName evidence="6">DNA-binding helix-turn-helix protein</fullName>
    </submittedName>
</protein>
<dbReference type="SMART" id="SM00342">
    <property type="entry name" value="HTH_ARAC"/>
    <property type="match status" value="1"/>
</dbReference>
<organism evidence="6 7">
    <name type="scientific">Leptospira borgpetersenii str. 200801926</name>
    <dbReference type="NCBI Taxonomy" id="1193009"/>
    <lineage>
        <taxon>Bacteria</taxon>
        <taxon>Pseudomonadati</taxon>
        <taxon>Spirochaetota</taxon>
        <taxon>Spirochaetia</taxon>
        <taxon>Leptospirales</taxon>
        <taxon>Leptospiraceae</taxon>
        <taxon>Leptospira</taxon>
    </lineage>
</organism>
<dbReference type="InterPro" id="IPR018060">
    <property type="entry name" value="HTH_AraC"/>
</dbReference>
<dbReference type="EMBL" id="AKWJ02000036">
    <property type="protein sequence ID" value="EKP11908.1"/>
    <property type="molecule type" value="Genomic_DNA"/>
</dbReference>
<keyword evidence="1" id="KW-0805">Transcription regulation</keyword>
<keyword evidence="4" id="KW-1133">Transmembrane helix</keyword>
<comment type="caution">
    <text evidence="6">The sequence shown here is derived from an EMBL/GenBank/DDBJ whole genome shotgun (WGS) entry which is preliminary data.</text>
</comment>
<dbReference type="Pfam" id="PF12833">
    <property type="entry name" value="HTH_18"/>
    <property type="match status" value="1"/>
</dbReference>
<evidence type="ECO:0000256" key="2">
    <source>
        <dbReference type="ARBA" id="ARBA00023125"/>
    </source>
</evidence>
<evidence type="ECO:0000256" key="3">
    <source>
        <dbReference type="ARBA" id="ARBA00023163"/>
    </source>
</evidence>
<evidence type="ECO:0000313" key="7">
    <source>
        <dbReference type="Proteomes" id="UP000002837"/>
    </source>
</evidence>
<reference evidence="6" key="1">
    <citation type="submission" date="2012-09" db="EMBL/GenBank/DDBJ databases">
        <authorList>
            <person name="Harkins D.M."/>
            <person name="Durkin A.S."/>
            <person name="Brinkac L.M."/>
            <person name="Selengut J.D."/>
            <person name="Sanka R."/>
            <person name="DePew J."/>
            <person name="Purushe J."/>
            <person name="Picardeau M."/>
            <person name="Werts C."/>
            <person name="Goarant C."/>
            <person name="Vinetz J.M."/>
            <person name="Sutton G.G."/>
            <person name="Nelson W.C."/>
            <person name="Fouts D.E."/>
        </authorList>
    </citation>
    <scope>NUCLEOTIDE SEQUENCE [LARGE SCALE GENOMIC DNA]</scope>
    <source>
        <strain evidence="6">200801926</strain>
    </source>
</reference>
<proteinExistence type="predicted"/>
<dbReference type="SUPFAM" id="SSF46689">
    <property type="entry name" value="Homeodomain-like"/>
    <property type="match status" value="1"/>
</dbReference>
<keyword evidence="7" id="KW-1185">Reference proteome</keyword>
<accession>A0ABN0HTB1</accession>
<sequence>MGIILDKKDFFFISKLISGSMICYVLILEWVFPILFGKITNTVADLEEPTISEEIQADRKHSSRNLLEGVDLNSVEIKLNQFITSKGFKDEELRLPDFATDLGLSTHQASYYLNNYLSKSYNDFLNFHRMNEVMTMIRTQSNFNLLSIALECGFNSPSSFHRACIKFTGKSPRDLRKDILLHPNKDVILKN</sequence>
<evidence type="ECO:0000256" key="4">
    <source>
        <dbReference type="SAM" id="Phobius"/>
    </source>
</evidence>
<gene>
    <name evidence="6" type="ORF">LEP1GSC128_2791</name>
</gene>
<keyword evidence="2 6" id="KW-0238">DNA-binding</keyword>
<evidence type="ECO:0000256" key="1">
    <source>
        <dbReference type="ARBA" id="ARBA00023015"/>
    </source>
</evidence>
<keyword evidence="4" id="KW-0472">Membrane</keyword>
<feature type="transmembrane region" description="Helical" evidence="4">
    <location>
        <begin position="12"/>
        <end position="32"/>
    </location>
</feature>
<dbReference type="PANTHER" id="PTHR43280">
    <property type="entry name" value="ARAC-FAMILY TRANSCRIPTIONAL REGULATOR"/>
    <property type="match status" value="1"/>
</dbReference>
<name>A0ABN0HTB1_LEPBO</name>
<dbReference type="Gene3D" id="1.10.10.60">
    <property type="entry name" value="Homeodomain-like"/>
    <property type="match status" value="1"/>
</dbReference>
<dbReference type="Proteomes" id="UP000002837">
    <property type="component" value="Unassembled WGS sequence"/>
</dbReference>
<dbReference type="InterPro" id="IPR009057">
    <property type="entry name" value="Homeodomain-like_sf"/>
</dbReference>
<keyword evidence="3" id="KW-0804">Transcription</keyword>
<evidence type="ECO:0000259" key="5">
    <source>
        <dbReference type="PROSITE" id="PS01124"/>
    </source>
</evidence>
<keyword evidence="4" id="KW-0812">Transmembrane</keyword>
<dbReference type="GO" id="GO:0003677">
    <property type="term" value="F:DNA binding"/>
    <property type="evidence" value="ECO:0007669"/>
    <property type="project" value="UniProtKB-KW"/>
</dbReference>
<dbReference type="PROSITE" id="PS01124">
    <property type="entry name" value="HTH_ARAC_FAMILY_2"/>
    <property type="match status" value="1"/>
</dbReference>
<feature type="domain" description="HTH araC/xylS-type" evidence="5">
    <location>
        <begin position="77"/>
        <end position="178"/>
    </location>
</feature>
<dbReference type="PANTHER" id="PTHR43280:SF29">
    <property type="entry name" value="ARAC-FAMILY TRANSCRIPTIONAL REGULATOR"/>
    <property type="match status" value="1"/>
</dbReference>